<gene>
    <name evidence="2" type="primary">jg1101</name>
    <name evidence="2" type="ORF">PAEG_LOCUS27833</name>
</gene>
<protein>
    <submittedName>
        <fullName evidence="2">Jg1101 protein</fullName>
    </submittedName>
</protein>
<evidence type="ECO:0000256" key="1">
    <source>
        <dbReference type="SAM" id="MobiDB-lite"/>
    </source>
</evidence>
<proteinExistence type="predicted"/>
<accession>A0A8S4SQT6</accession>
<dbReference type="AlphaFoldDB" id="A0A8S4SQT6"/>
<evidence type="ECO:0000313" key="2">
    <source>
        <dbReference type="EMBL" id="CAH2269800.1"/>
    </source>
</evidence>
<reference evidence="2" key="1">
    <citation type="submission" date="2022-03" db="EMBL/GenBank/DDBJ databases">
        <authorList>
            <person name="Lindestad O."/>
        </authorList>
    </citation>
    <scope>NUCLEOTIDE SEQUENCE</scope>
</reference>
<dbReference type="EMBL" id="CAKXAJ010026542">
    <property type="protein sequence ID" value="CAH2269800.1"/>
    <property type="molecule type" value="Genomic_DNA"/>
</dbReference>
<keyword evidence="3" id="KW-1185">Reference proteome</keyword>
<name>A0A8S4SQT6_9NEOP</name>
<organism evidence="2 3">
    <name type="scientific">Pararge aegeria aegeria</name>
    <dbReference type="NCBI Taxonomy" id="348720"/>
    <lineage>
        <taxon>Eukaryota</taxon>
        <taxon>Metazoa</taxon>
        <taxon>Ecdysozoa</taxon>
        <taxon>Arthropoda</taxon>
        <taxon>Hexapoda</taxon>
        <taxon>Insecta</taxon>
        <taxon>Pterygota</taxon>
        <taxon>Neoptera</taxon>
        <taxon>Endopterygota</taxon>
        <taxon>Lepidoptera</taxon>
        <taxon>Glossata</taxon>
        <taxon>Ditrysia</taxon>
        <taxon>Papilionoidea</taxon>
        <taxon>Nymphalidae</taxon>
        <taxon>Satyrinae</taxon>
        <taxon>Satyrini</taxon>
        <taxon>Parargina</taxon>
        <taxon>Pararge</taxon>
    </lineage>
</organism>
<comment type="caution">
    <text evidence="2">The sequence shown here is derived from an EMBL/GenBank/DDBJ whole genome shotgun (WGS) entry which is preliminary data.</text>
</comment>
<dbReference type="Proteomes" id="UP000838756">
    <property type="component" value="Unassembled WGS sequence"/>
</dbReference>
<feature type="region of interest" description="Disordered" evidence="1">
    <location>
        <begin position="1"/>
        <end position="48"/>
    </location>
</feature>
<sequence length="105" mass="12274">MATVHRLTQRWSTPDEVDRRLQASRWEPLETSGPEPVDFGTPYKRPAVDDNDDIYRKKEAFEMNSENFTELQRLDRLTTEGSGRPSTETRPEKEEEEAMQRSTNT</sequence>
<feature type="region of interest" description="Disordered" evidence="1">
    <location>
        <begin position="71"/>
        <end position="105"/>
    </location>
</feature>
<evidence type="ECO:0000313" key="3">
    <source>
        <dbReference type="Proteomes" id="UP000838756"/>
    </source>
</evidence>